<feature type="compositionally biased region" description="Low complexity" evidence="1">
    <location>
        <begin position="128"/>
        <end position="162"/>
    </location>
</feature>
<dbReference type="EMBL" id="JAVIJP010000017">
    <property type="protein sequence ID" value="KAL3639895.1"/>
    <property type="molecule type" value="Genomic_DNA"/>
</dbReference>
<accession>A0ABD3DGB9</accession>
<feature type="transmembrane region" description="Helical" evidence="2">
    <location>
        <begin position="202"/>
        <end position="220"/>
    </location>
</feature>
<sequence>MWTYLTRMDPTKSSGRGRLSMCFKPAVEFDDGLVSDVDSSSSSGDDISSRRRKKRVSRSFCAAAKAAFFKTSLLKNLRGHENPNKQDLCRKSSNSLSSKSKRFVNSMKNFSYKSCWEPGQDQIDLPTDSSNSSLLSSDSNGHTASSSFSSHSSSSSSLPVESESNQIVQSNDSLDFGNNTSGVDYMQKSMRRECARKRVKKYKSTLEMSLLVVCLGSLIFLGKAFAILTCTSTLLLFALATTATLRLIET</sequence>
<comment type="caution">
    <text evidence="3">The sequence shown here is derived from an EMBL/GenBank/DDBJ whole genome shotgun (WGS) entry which is preliminary data.</text>
</comment>
<name>A0ABD3DGB9_9LAMI</name>
<organism evidence="3 4">
    <name type="scientific">Castilleja foliolosa</name>
    <dbReference type="NCBI Taxonomy" id="1961234"/>
    <lineage>
        <taxon>Eukaryota</taxon>
        <taxon>Viridiplantae</taxon>
        <taxon>Streptophyta</taxon>
        <taxon>Embryophyta</taxon>
        <taxon>Tracheophyta</taxon>
        <taxon>Spermatophyta</taxon>
        <taxon>Magnoliopsida</taxon>
        <taxon>eudicotyledons</taxon>
        <taxon>Gunneridae</taxon>
        <taxon>Pentapetalae</taxon>
        <taxon>asterids</taxon>
        <taxon>lamiids</taxon>
        <taxon>Lamiales</taxon>
        <taxon>Orobanchaceae</taxon>
        <taxon>Pedicularideae</taxon>
        <taxon>Castillejinae</taxon>
        <taxon>Castilleja</taxon>
    </lineage>
</organism>
<keyword evidence="4" id="KW-1185">Reference proteome</keyword>
<evidence type="ECO:0000256" key="1">
    <source>
        <dbReference type="SAM" id="MobiDB-lite"/>
    </source>
</evidence>
<keyword evidence="2" id="KW-0812">Transmembrane</keyword>
<keyword evidence="2" id="KW-0472">Membrane</keyword>
<dbReference type="Proteomes" id="UP001632038">
    <property type="component" value="Unassembled WGS sequence"/>
</dbReference>
<gene>
    <name evidence="3" type="ORF">CASFOL_014863</name>
</gene>
<feature type="region of interest" description="Disordered" evidence="1">
    <location>
        <begin position="127"/>
        <end position="162"/>
    </location>
</feature>
<reference evidence="4" key="1">
    <citation type="journal article" date="2024" name="IScience">
        <title>Strigolactones Initiate the Formation of Haustorium-like Structures in Castilleja.</title>
        <authorList>
            <person name="Buerger M."/>
            <person name="Peterson D."/>
            <person name="Chory J."/>
        </authorList>
    </citation>
    <scope>NUCLEOTIDE SEQUENCE [LARGE SCALE GENOMIC DNA]</scope>
</reference>
<dbReference type="AlphaFoldDB" id="A0ABD3DGB9"/>
<protein>
    <submittedName>
        <fullName evidence="3">Uncharacterized protein</fullName>
    </submittedName>
</protein>
<evidence type="ECO:0000313" key="4">
    <source>
        <dbReference type="Proteomes" id="UP001632038"/>
    </source>
</evidence>
<proteinExistence type="predicted"/>
<keyword evidence="2" id="KW-1133">Transmembrane helix</keyword>
<evidence type="ECO:0000313" key="3">
    <source>
        <dbReference type="EMBL" id="KAL3639895.1"/>
    </source>
</evidence>
<dbReference type="PANTHER" id="PTHR34379">
    <property type="entry name" value="OS07G0553800 PROTEIN"/>
    <property type="match status" value="1"/>
</dbReference>
<dbReference type="InterPro" id="IPR040411">
    <property type="entry name" value="At5g23160-like"/>
</dbReference>
<dbReference type="PANTHER" id="PTHR34379:SF6">
    <property type="entry name" value="PROTEIN 3F"/>
    <property type="match status" value="1"/>
</dbReference>
<evidence type="ECO:0000256" key="2">
    <source>
        <dbReference type="SAM" id="Phobius"/>
    </source>
</evidence>